<evidence type="ECO:0000313" key="3">
    <source>
        <dbReference type="EMBL" id="CAD8047199.1"/>
    </source>
</evidence>
<dbReference type="GO" id="GO:0035368">
    <property type="term" value="F:selenocysteine insertion sequence binding"/>
    <property type="evidence" value="ECO:0007669"/>
    <property type="project" value="InterPro"/>
</dbReference>
<comment type="caution">
    <text evidence="3">The sequence shown here is derived from an EMBL/GenBank/DDBJ whole genome shotgun (WGS) entry which is preliminary data.</text>
</comment>
<evidence type="ECO:0000256" key="1">
    <source>
        <dbReference type="SAM" id="Coils"/>
    </source>
</evidence>
<dbReference type="Proteomes" id="UP000692954">
    <property type="component" value="Unassembled WGS sequence"/>
</dbReference>
<evidence type="ECO:0000313" key="4">
    <source>
        <dbReference type="Proteomes" id="UP000692954"/>
    </source>
</evidence>
<gene>
    <name evidence="3" type="ORF">PSON_ATCC_30995.1.T0020273</name>
</gene>
<keyword evidence="4" id="KW-1185">Reference proteome</keyword>
<dbReference type="PANTHER" id="PTHR13284">
    <property type="entry name" value="GH01354P"/>
    <property type="match status" value="1"/>
</dbReference>
<dbReference type="OrthoDB" id="296325at2759"/>
<feature type="coiled-coil region" evidence="1">
    <location>
        <begin position="346"/>
        <end position="435"/>
    </location>
</feature>
<feature type="region of interest" description="Disordered" evidence="2">
    <location>
        <begin position="277"/>
        <end position="308"/>
    </location>
</feature>
<reference evidence="3" key="1">
    <citation type="submission" date="2021-01" db="EMBL/GenBank/DDBJ databases">
        <authorList>
            <consortium name="Genoscope - CEA"/>
            <person name="William W."/>
        </authorList>
    </citation>
    <scope>NUCLEOTIDE SEQUENCE</scope>
</reference>
<dbReference type="AlphaFoldDB" id="A0A8S1K126"/>
<dbReference type="InterPro" id="IPR040051">
    <property type="entry name" value="SECISBP2"/>
</dbReference>
<feature type="compositionally biased region" description="Polar residues" evidence="2">
    <location>
        <begin position="286"/>
        <end position="306"/>
    </location>
</feature>
<dbReference type="GO" id="GO:0003730">
    <property type="term" value="F:mRNA 3'-UTR binding"/>
    <property type="evidence" value="ECO:0007669"/>
    <property type="project" value="TreeGrafter"/>
</dbReference>
<organism evidence="3 4">
    <name type="scientific">Paramecium sonneborni</name>
    <dbReference type="NCBI Taxonomy" id="65129"/>
    <lineage>
        <taxon>Eukaryota</taxon>
        <taxon>Sar</taxon>
        <taxon>Alveolata</taxon>
        <taxon>Ciliophora</taxon>
        <taxon>Intramacronucleata</taxon>
        <taxon>Oligohymenophorea</taxon>
        <taxon>Peniculida</taxon>
        <taxon>Parameciidae</taxon>
        <taxon>Paramecium</taxon>
    </lineage>
</organism>
<dbReference type="GO" id="GO:0005739">
    <property type="term" value="C:mitochondrion"/>
    <property type="evidence" value="ECO:0007669"/>
    <property type="project" value="TreeGrafter"/>
</dbReference>
<dbReference type="GO" id="GO:1990904">
    <property type="term" value="C:ribonucleoprotein complex"/>
    <property type="evidence" value="ECO:0007669"/>
    <property type="project" value="TreeGrafter"/>
</dbReference>
<protein>
    <submittedName>
        <fullName evidence="3">Uncharacterized protein</fullName>
    </submittedName>
</protein>
<proteinExistence type="predicted"/>
<dbReference type="GO" id="GO:0043021">
    <property type="term" value="F:ribonucleoprotein complex binding"/>
    <property type="evidence" value="ECO:0007669"/>
    <property type="project" value="TreeGrafter"/>
</dbReference>
<sequence length="985" mass="116015">MNNYYIEILHNFAKVKTIPIDFIKNLKKDPSNLYELFQMFVQMFEEHPESPDLIILTISLSQDVPPFYQVQSLNNLTVLLFQAHLIDLAKKVAKFNLKYFQQDNPQLHIITHLNLARIYYFLQDFKKCLSITEKALINYEPYIFKEIKNTCKPKDIVLLLNGYIFYAKTVQNLQVLGFCQDLDFQQFFINGAKLGRKYLGPTHQITKLFLFSERGSNMKKSINNYVPLKKPLGKILNSQKVCYQVHQLIKTLKIGKAPLFKNVRHIERSISEAQGFKTFKRPDSVKPQSQRNEQNQVQKTQQTNIHKGSFRIQSPKLIQSQKVQPQSDLEQIIQSKIDTFMKSQSQKKQEPKIVELEKKIDELTKENKRIQNQRKEREIEIEELKDKITQLSAEASKIKFRLQEQEATQEKMKLLQQQQQQQQILQQQHQQQQQQQQQQYLQNSQISTQQQQSSDSQPAIMQERMSFGIASNQSQKIQNLQVKKQERQSTIDIHNLINGLVDTDEPKINSISMINDTDFTLDLNLTILDQMDQSKQYSINLTTDQTIVKKALIDNVLYEISCGVVQKNKELSIKISLNTKQEHSTAKIEYVEMSIIKDLIQFIDYKNVLPYTQQLKCITTFKQFIQYLIIPFISIKEDEGEQKISIYAQPQSLLNDGDKIQLCDEYCIPLLYPLEDGVFRMILNSITLDLQFDQSSLDQLFDVYGQDDYEREEVQEMIKIQDNLEKSNDTVKPKHKVYNIRSYIVKNQQKLTQFLQKLIKDLEELLYRFFNVQKFQQINKILSGTQITMPNKSQAKVQMCLIKIWDKNIFQRIIFIADNSREQCFELFLSNTFETYGPRQSKVKAMGHTQIQYDNVCQKLGLNVSNLDQGDFLLICNILCNCYTLLTFTKELDSDDQERFKENAILPVELSCECNNRMFLIFIKYHLQCLIWVYKINLQVLEYRFMMCIQILNKECFCQYQKKHGINQKSKLKENILENILYRIR</sequence>
<name>A0A8S1K126_9CILI</name>
<dbReference type="PANTHER" id="PTHR13284:SF4">
    <property type="entry name" value="C2H2-TYPE DOMAIN-CONTAINING PROTEIN"/>
    <property type="match status" value="1"/>
</dbReference>
<evidence type="ECO:0000256" key="2">
    <source>
        <dbReference type="SAM" id="MobiDB-lite"/>
    </source>
</evidence>
<keyword evidence="1" id="KW-0175">Coiled coil</keyword>
<dbReference type="EMBL" id="CAJJDN010000002">
    <property type="protein sequence ID" value="CAD8047199.1"/>
    <property type="molecule type" value="Genomic_DNA"/>
</dbReference>
<accession>A0A8S1K126</accession>